<sequence length="156" mass="17070">MKRIILLVFSHAAALAIGFGLGIYLLPILTAPPSPEAAVLQEQAAKAQYSADLTRDLRGSDALHWGEGTISVSAERIVHQGELAPGPDYMVYLTQEFVEHEDEFGPVKADSVRIGAVKTFDGFLLDIPEGVNIEDYTTVVVWCESFGEFITAARYR</sequence>
<reference evidence="2 4" key="1">
    <citation type="submission" date="2019-12" db="EMBL/GenBank/DDBJ databases">
        <title>Genomic-based taxomic classification of the family Erythrobacteraceae.</title>
        <authorList>
            <person name="Xu L."/>
        </authorList>
    </citation>
    <scope>NUCLEOTIDE SEQUENCE [LARGE SCALE GENOMIC DNA]</scope>
    <source>
        <strain evidence="2 4">JCM 16677</strain>
    </source>
</reference>
<keyword evidence="4" id="KW-1185">Reference proteome</keyword>
<organism evidence="2 4">
    <name type="scientific">Parerythrobacter jejuensis</name>
    <dbReference type="NCBI Taxonomy" id="795812"/>
    <lineage>
        <taxon>Bacteria</taxon>
        <taxon>Pseudomonadati</taxon>
        <taxon>Pseudomonadota</taxon>
        <taxon>Alphaproteobacteria</taxon>
        <taxon>Sphingomonadales</taxon>
        <taxon>Erythrobacteraceae</taxon>
        <taxon>Parerythrobacter</taxon>
    </lineage>
</organism>
<gene>
    <name evidence="2" type="ORF">GRI94_05670</name>
    <name evidence="3" type="ORF">GRI94_19760</name>
</gene>
<evidence type="ECO:0000259" key="1">
    <source>
        <dbReference type="PROSITE" id="PS51549"/>
    </source>
</evidence>
<comment type="caution">
    <text evidence="2">The sequence shown here is derived from an EMBL/GenBank/DDBJ whole genome shotgun (WGS) entry which is preliminary data.</text>
</comment>
<dbReference type="EMBL" id="WTYE01000001">
    <property type="protein sequence ID" value="MXP34072.1"/>
    <property type="molecule type" value="Genomic_DNA"/>
</dbReference>
<dbReference type="Pfam" id="PF10517">
    <property type="entry name" value="DM13"/>
    <property type="match status" value="1"/>
</dbReference>
<dbReference type="RefSeq" id="WP_160778770.1">
    <property type="nucleotide sequence ID" value="NZ_BAAAZF010000001.1"/>
</dbReference>
<protein>
    <recommendedName>
        <fullName evidence="1">DM13 domain-containing protein</fullName>
    </recommendedName>
</protein>
<dbReference type="PROSITE" id="PS51549">
    <property type="entry name" value="DM13"/>
    <property type="match status" value="1"/>
</dbReference>
<evidence type="ECO:0000313" key="3">
    <source>
        <dbReference type="EMBL" id="MXP34072.1"/>
    </source>
</evidence>
<dbReference type="EMBL" id="WTYE01000001">
    <property type="protein sequence ID" value="MXP31312.1"/>
    <property type="molecule type" value="Genomic_DNA"/>
</dbReference>
<proteinExistence type="predicted"/>
<name>A0A845AKM7_9SPHN</name>
<dbReference type="InterPro" id="IPR019545">
    <property type="entry name" value="DM13_domain"/>
</dbReference>
<evidence type="ECO:0000313" key="2">
    <source>
        <dbReference type="EMBL" id="MXP31312.1"/>
    </source>
</evidence>
<accession>A0A845AKM7</accession>
<dbReference type="AlphaFoldDB" id="A0A845AKM7"/>
<feature type="domain" description="DM13" evidence="1">
    <location>
        <begin position="51"/>
        <end position="156"/>
    </location>
</feature>
<evidence type="ECO:0000313" key="4">
    <source>
        <dbReference type="Proteomes" id="UP000446786"/>
    </source>
</evidence>
<dbReference type="Proteomes" id="UP000446786">
    <property type="component" value="Unassembled WGS sequence"/>
</dbReference>
<dbReference type="OrthoDB" id="6106486at2"/>